<dbReference type="InterPro" id="IPR027417">
    <property type="entry name" value="P-loop_NTPase"/>
</dbReference>
<evidence type="ECO:0000256" key="1">
    <source>
        <dbReference type="ARBA" id="ARBA00004323"/>
    </source>
</evidence>
<dbReference type="Proteomes" id="UP001155027">
    <property type="component" value="Unassembled WGS sequence"/>
</dbReference>
<dbReference type="RefSeq" id="WP_259080810.1">
    <property type="nucleotide sequence ID" value="NZ_JANUAU010000009.1"/>
</dbReference>
<dbReference type="GO" id="GO:0001733">
    <property type="term" value="F:galactosylceramide sulfotransferase activity"/>
    <property type="evidence" value="ECO:0007669"/>
    <property type="project" value="InterPro"/>
</dbReference>
<keyword evidence="5" id="KW-1133">Transmembrane helix</keyword>
<evidence type="ECO:0008006" key="11">
    <source>
        <dbReference type="Google" id="ProtNLM"/>
    </source>
</evidence>
<dbReference type="PANTHER" id="PTHR32301:SF8">
    <property type="entry name" value="SULFOTRANSFERASE DOMAIN-CONTAINING PROTEIN"/>
    <property type="match status" value="1"/>
</dbReference>
<keyword evidence="8" id="KW-0325">Glycoprotein</keyword>
<dbReference type="InterPro" id="IPR053259">
    <property type="entry name" value="Golvesin-related_Golgi"/>
</dbReference>
<keyword evidence="6" id="KW-0333">Golgi apparatus</keyword>
<proteinExistence type="predicted"/>
<comment type="subcellular location">
    <subcellularLocation>
        <location evidence="1">Golgi apparatus membrane</location>
        <topology evidence="1">Single-pass type II membrane protein</topology>
    </subcellularLocation>
</comment>
<dbReference type="EMBL" id="JANUAU010000009">
    <property type="protein sequence ID" value="MCS3678766.1"/>
    <property type="molecule type" value="Genomic_DNA"/>
</dbReference>
<dbReference type="InterPro" id="IPR009729">
    <property type="entry name" value="Gal-3-0_sulfotransfrase"/>
</dbReference>
<evidence type="ECO:0000313" key="10">
    <source>
        <dbReference type="Proteomes" id="UP001155027"/>
    </source>
</evidence>
<evidence type="ECO:0000256" key="6">
    <source>
        <dbReference type="ARBA" id="ARBA00023034"/>
    </source>
</evidence>
<organism evidence="9 10">
    <name type="scientific">Salinibacter ruber</name>
    <dbReference type="NCBI Taxonomy" id="146919"/>
    <lineage>
        <taxon>Bacteria</taxon>
        <taxon>Pseudomonadati</taxon>
        <taxon>Rhodothermota</taxon>
        <taxon>Rhodothermia</taxon>
        <taxon>Rhodothermales</taxon>
        <taxon>Salinibacteraceae</taxon>
        <taxon>Salinibacter</taxon>
    </lineage>
</organism>
<keyword evidence="3" id="KW-0812">Transmembrane</keyword>
<sequence length="263" mass="30362">MDIFLHIPKTGGMTIRTATRWIYGWNGVHTTPKDVLHPKRVASSLDDPERMRLVRGHIAYGLHNHVSVPCRYFTMLREPVSRVISLYYYIKRGWPESEAASLSLEEYIESGHHAYVPNDQTRRLAGPPFPDDSSATSLLERAQNHLQSSNLAFGITERFDAGLIYLKRQLEWPRQPLYVRTNTSSDRPTKEEIPPKVRKRIRDQNRLDVVLYDEATEQFNANVEAISGFEKEVGQFQRTTTTISTIGSFFVKPYQYTKELLFS</sequence>
<keyword evidence="2" id="KW-0808">Transferase</keyword>
<dbReference type="Gene3D" id="3.40.50.300">
    <property type="entry name" value="P-loop containing nucleotide triphosphate hydrolases"/>
    <property type="match status" value="1"/>
</dbReference>
<comment type="caution">
    <text evidence="9">The sequence shown here is derived from an EMBL/GenBank/DDBJ whole genome shotgun (WGS) entry which is preliminary data.</text>
</comment>
<dbReference type="GO" id="GO:0009247">
    <property type="term" value="P:glycolipid biosynthetic process"/>
    <property type="evidence" value="ECO:0007669"/>
    <property type="project" value="InterPro"/>
</dbReference>
<evidence type="ECO:0000256" key="5">
    <source>
        <dbReference type="ARBA" id="ARBA00022989"/>
    </source>
</evidence>
<protein>
    <recommendedName>
        <fullName evidence="11">Sulfotransferase family protein</fullName>
    </recommendedName>
</protein>
<keyword evidence="7" id="KW-0472">Membrane</keyword>
<dbReference type="AlphaFoldDB" id="A0A9X2THK1"/>
<gene>
    <name evidence="9" type="ORF">GGP71_002707</name>
</gene>
<keyword evidence="4" id="KW-0735">Signal-anchor</keyword>
<evidence type="ECO:0000256" key="2">
    <source>
        <dbReference type="ARBA" id="ARBA00022679"/>
    </source>
</evidence>
<evidence type="ECO:0000256" key="4">
    <source>
        <dbReference type="ARBA" id="ARBA00022968"/>
    </source>
</evidence>
<evidence type="ECO:0000256" key="7">
    <source>
        <dbReference type="ARBA" id="ARBA00023136"/>
    </source>
</evidence>
<name>A0A9X2THK1_9BACT</name>
<dbReference type="PANTHER" id="PTHR32301">
    <property type="entry name" value="COUNTIN RECEPTOR CNR3-RELATED"/>
    <property type="match status" value="1"/>
</dbReference>
<dbReference type="GO" id="GO:0016020">
    <property type="term" value="C:membrane"/>
    <property type="evidence" value="ECO:0007669"/>
    <property type="project" value="InterPro"/>
</dbReference>
<evidence type="ECO:0000313" key="9">
    <source>
        <dbReference type="EMBL" id="MCS3678766.1"/>
    </source>
</evidence>
<dbReference type="Pfam" id="PF06990">
    <property type="entry name" value="Gal-3-0_sulfotr"/>
    <property type="match status" value="1"/>
</dbReference>
<reference evidence="9" key="1">
    <citation type="submission" date="2022-08" db="EMBL/GenBank/DDBJ databases">
        <title>Genomic Encyclopedia of Type Strains, Phase V (KMG-V): Genome sequencing to study the core and pangenomes of soil and plant-associated prokaryotes.</title>
        <authorList>
            <person name="Whitman W."/>
        </authorList>
    </citation>
    <scope>NUCLEOTIDE SEQUENCE</scope>
    <source>
        <strain evidence="9">0</strain>
    </source>
</reference>
<evidence type="ECO:0000256" key="8">
    <source>
        <dbReference type="ARBA" id="ARBA00023180"/>
    </source>
</evidence>
<evidence type="ECO:0000256" key="3">
    <source>
        <dbReference type="ARBA" id="ARBA00022692"/>
    </source>
</evidence>
<accession>A0A9X2THK1</accession>